<dbReference type="Gene3D" id="2.60.420.10">
    <property type="entry name" value="Maltose phosphorylase, domain 3"/>
    <property type="match status" value="1"/>
</dbReference>
<dbReference type="PANTHER" id="PTHR33307:SF6">
    <property type="entry name" value="ALPHA-RHAMNOSIDASE (EUROFUNG)-RELATED"/>
    <property type="match status" value="1"/>
</dbReference>
<accession>A0A4U8Q8J8</accession>
<dbReference type="Gene3D" id="2.60.120.260">
    <property type="entry name" value="Galactose-binding domain-like"/>
    <property type="match status" value="2"/>
</dbReference>
<protein>
    <recommendedName>
        <fullName evidence="2">alpha-L-rhamnosidase</fullName>
        <ecNumber evidence="2">3.2.1.40</ecNumber>
    </recommendedName>
</protein>
<dbReference type="PANTHER" id="PTHR33307">
    <property type="entry name" value="ALPHA-RHAMNOSIDASE (EUROFUNG)"/>
    <property type="match status" value="1"/>
</dbReference>
<feature type="domain" description="Alpha-L-rhamnosidase concanavalin-like" evidence="4">
    <location>
        <begin position="321"/>
        <end position="421"/>
    </location>
</feature>
<dbReference type="GO" id="GO:0005975">
    <property type="term" value="P:carbohydrate metabolic process"/>
    <property type="evidence" value="ECO:0007669"/>
    <property type="project" value="InterPro"/>
</dbReference>
<evidence type="ECO:0000313" key="8">
    <source>
        <dbReference type="EMBL" id="TLD01290.1"/>
    </source>
</evidence>
<evidence type="ECO:0000256" key="1">
    <source>
        <dbReference type="ARBA" id="ARBA00001445"/>
    </source>
</evidence>
<evidence type="ECO:0000259" key="7">
    <source>
        <dbReference type="Pfam" id="PF17390"/>
    </source>
</evidence>
<dbReference type="InterPro" id="IPR008928">
    <property type="entry name" value="6-hairpin_glycosidase_sf"/>
</dbReference>
<dbReference type="Gene3D" id="1.50.10.10">
    <property type="match status" value="1"/>
</dbReference>
<dbReference type="InterPro" id="IPR035396">
    <property type="entry name" value="Bac_rhamnosid6H"/>
</dbReference>
<evidence type="ECO:0000259" key="6">
    <source>
        <dbReference type="Pfam" id="PF17389"/>
    </source>
</evidence>
<keyword evidence="9" id="KW-1185">Reference proteome</keyword>
<feature type="domain" description="Alpha-L-rhamnosidase C-terminal" evidence="7">
    <location>
        <begin position="781"/>
        <end position="851"/>
    </location>
</feature>
<dbReference type="InterPro" id="IPR008902">
    <property type="entry name" value="Rhamnosid_concanavalin"/>
</dbReference>
<organism evidence="8 9">
    <name type="scientific">Robinsoniella peoriensis</name>
    <dbReference type="NCBI Taxonomy" id="180332"/>
    <lineage>
        <taxon>Bacteria</taxon>
        <taxon>Bacillati</taxon>
        <taxon>Bacillota</taxon>
        <taxon>Clostridia</taxon>
        <taxon>Lachnospirales</taxon>
        <taxon>Lachnospiraceae</taxon>
        <taxon>Robinsoniella</taxon>
    </lineage>
</organism>
<dbReference type="RefSeq" id="WP_138002336.1">
    <property type="nucleotide sequence ID" value="NZ_QGQD01000042.1"/>
</dbReference>
<reference evidence="8 9" key="1">
    <citation type="journal article" date="2019" name="Anaerobe">
        <title>Detection of Robinsoniella peoriensis in multiple bone samples of a trauma patient.</title>
        <authorList>
            <person name="Schrottner P."/>
            <person name="Hartwich K."/>
            <person name="Bunk B."/>
            <person name="Schober I."/>
            <person name="Helbig S."/>
            <person name="Rudolph W.W."/>
            <person name="Gunzer F."/>
        </authorList>
    </citation>
    <scope>NUCLEOTIDE SEQUENCE [LARGE SCALE GENOMIC DNA]</scope>
    <source>
        <strain evidence="8 9">DSM 106044</strain>
    </source>
</reference>
<dbReference type="Pfam" id="PF08531">
    <property type="entry name" value="Bac_rhamnosid_N"/>
    <property type="match status" value="1"/>
</dbReference>
<dbReference type="InterPro" id="IPR013783">
    <property type="entry name" value="Ig-like_fold"/>
</dbReference>
<dbReference type="InterPro" id="IPR013737">
    <property type="entry name" value="Bac_rhamnosid_N"/>
</dbReference>
<dbReference type="SUPFAM" id="SSF48208">
    <property type="entry name" value="Six-hairpin glycosidases"/>
    <property type="match status" value="1"/>
</dbReference>
<dbReference type="Pfam" id="PF17390">
    <property type="entry name" value="Bac_rhamnosid_C"/>
    <property type="match status" value="1"/>
</dbReference>
<dbReference type="EC" id="3.2.1.40" evidence="2"/>
<evidence type="ECO:0000256" key="3">
    <source>
        <dbReference type="ARBA" id="ARBA00022801"/>
    </source>
</evidence>
<evidence type="ECO:0000259" key="4">
    <source>
        <dbReference type="Pfam" id="PF05592"/>
    </source>
</evidence>
<dbReference type="GO" id="GO:0030596">
    <property type="term" value="F:alpha-L-rhamnosidase activity"/>
    <property type="evidence" value="ECO:0007669"/>
    <property type="project" value="UniProtKB-EC"/>
</dbReference>
<proteinExistence type="predicted"/>
<feature type="domain" description="Bacterial alpha-L-rhamnosidase N-terminal" evidence="5">
    <location>
        <begin position="143"/>
        <end position="309"/>
    </location>
</feature>
<feature type="domain" description="Alpha-L-rhamnosidase six-hairpin glycosidase" evidence="6">
    <location>
        <begin position="425"/>
        <end position="779"/>
    </location>
</feature>
<sequence>MLKIAKLKMNYQENPVGVTEVPQFGWILESNKRSVMQASYELQIAADEEFERLLFNSGKITSDESAHVFANGLQIKSSEKYFVRVKASDADGESSEWSETGYFVTALLTSEEWKAEFISAETKENAGESKGTYVRSSFGVKGKVKAAYAFTTALGLYKFYINGQKVGTDELTPGWTSYLKHLTYQTYDITTLLKEGENGVGAMLGAGWYKGKMGFVGNRNNYGDQTAFLGQICITYEDGTTDTIVTNSSWKGCNAPVLFSEIYDGEIYDAREEIEGWAEAGFAAEGFWDVETVSFNKEVLEAQSFSKVTEVEPVAAKRIFKTPQGDTVIDFGQNMTGWIHVKVKGKAGDRVELNCFEVLDAAGNVYLDNLRGAKETLTYICKDDQEAEYHPNFTFMGFQFAKIAAYPGEPKIEDFTAYAVHSDMEQTGTFTCSNPDINQLQHNILWGLKGNFVDVPTDCPQRNERLGWTGDAQIFCRTASYLMNTYHFFAKWLKDVAADQTPEGGVPHVVPDILSGKTDGDWLLEQGSHSAAAWADVAVINPWTMYLTYGDKKILEDQYSSMKAWIGFMEKHAKDYIWNYKLQFGDWVALDAQEGSYFGATPNDLTCTAYFAYSTGLFVKIARILGNSEDEKQYSDLYEKIVDKFQRTFFDSEGNMTAQTQTAHIVALYFNLVPEAYREKTVEGLLRLLDKENGHLVTGFVGTPYFCHALSQNGHTKEAYELLLKDDFPSWLYQVKMGATTVWEHWDGMKPDGTMWSPDMNSFNHYAYGAIGEWLYRVVAGIEADEEKSGYKFTTIYPRIGGGLDYVKANYSSVYGDITSQWNVSGDEVTMKVRIPHNTQAKICLDQAKEVLDGDGLEFVAENGFMSASAGSGCYSIRFRK</sequence>
<dbReference type="InterPro" id="IPR016007">
    <property type="entry name" value="Alpha_rhamnosid"/>
</dbReference>
<dbReference type="InterPro" id="IPR035398">
    <property type="entry name" value="Bac_rhamnosid_C"/>
</dbReference>
<evidence type="ECO:0000259" key="5">
    <source>
        <dbReference type="Pfam" id="PF08531"/>
    </source>
</evidence>
<gene>
    <name evidence="8" type="ORF">DSM106044_01843</name>
</gene>
<dbReference type="STRING" id="180332.GCA_000797495_02029"/>
<dbReference type="AlphaFoldDB" id="A0A4U8Q8J8"/>
<dbReference type="Pfam" id="PF25788">
    <property type="entry name" value="Ig_Rha78A_N"/>
    <property type="match status" value="1"/>
</dbReference>
<evidence type="ECO:0000313" key="9">
    <source>
        <dbReference type="Proteomes" id="UP000306509"/>
    </source>
</evidence>
<evidence type="ECO:0000256" key="2">
    <source>
        <dbReference type="ARBA" id="ARBA00012652"/>
    </source>
</evidence>
<dbReference type="InterPro" id="IPR012341">
    <property type="entry name" value="6hp_glycosidase-like_sf"/>
</dbReference>
<dbReference type="EMBL" id="QGQD01000042">
    <property type="protein sequence ID" value="TLD01290.1"/>
    <property type="molecule type" value="Genomic_DNA"/>
</dbReference>
<dbReference type="Proteomes" id="UP000306509">
    <property type="component" value="Unassembled WGS sequence"/>
</dbReference>
<comment type="caution">
    <text evidence="8">The sequence shown here is derived from an EMBL/GenBank/DDBJ whole genome shotgun (WGS) entry which is preliminary data.</text>
</comment>
<dbReference type="Pfam" id="PF17389">
    <property type="entry name" value="Bac_rhamnosid6H"/>
    <property type="match status" value="1"/>
</dbReference>
<dbReference type="PIRSF" id="PIRSF010631">
    <property type="entry name" value="A-rhamnsds"/>
    <property type="match status" value="1"/>
</dbReference>
<name>A0A4U8Q8J8_9FIRM</name>
<dbReference type="Gene3D" id="2.60.40.10">
    <property type="entry name" value="Immunoglobulins"/>
    <property type="match status" value="1"/>
</dbReference>
<keyword evidence="3" id="KW-0378">Hydrolase</keyword>
<dbReference type="Pfam" id="PF05592">
    <property type="entry name" value="Bac_rhamnosid"/>
    <property type="match status" value="1"/>
</dbReference>
<comment type="catalytic activity">
    <reaction evidence="1">
        <text>Hydrolysis of terminal non-reducing alpha-L-rhamnose residues in alpha-L-rhamnosides.</text>
        <dbReference type="EC" id="3.2.1.40"/>
    </reaction>
</comment>